<feature type="compositionally biased region" description="Low complexity" evidence="1">
    <location>
        <begin position="91"/>
        <end position="108"/>
    </location>
</feature>
<sequence>MSVDISCCGSKTDPAAAAKCAHGCGAAFAAQQIRQQLDDIFHHCCRSKGSEVCSSLERAKPPTRRLAAARPLNVWGHMLVYPESHPMVDRAAAAVDERAPTTTTTPAAPRLPPLQDAKTDGPRRPGQPA</sequence>
<name>A0A183GHD7_HELPZ</name>
<keyword evidence="3" id="KW-1185">Reference proteome</keyword>
<reference evidence="4" key="2">
    <citation type="submission" date="2019-09" db="UniProtKB">
        <authorList>
            <consortium name="WormBaseParasite"/>
        </authorList>
    </citation>
    <scope>IDENTIFICATION</scope>
</reference>
<evidence type="ECO:0000313" key="2">
    <source>
        <dbReference type="EMBL" id="VDP29439.1"/>
    </source>
</evidence>
<dbReference type="Proteomes" id="UP000050761">
    <property type="component" value="Unassembled WGS sequence"/>
</dbReference>
<proteinExistence type="predicted"/>
<evidence type="ECO:0000313" key="4">
    <source>
        <dbReference type="WBParaSite" id="HPBE_0002197301-mRNA-1"/>
    </source>
</evidence>
<dbReference type="WBParaSite" id="HPBE_0002197301-mRNA-1">
    <property type="protein sequence ID" value="HPBE_0002197301-mRNA-1"/>
    <property type="gene ID" value="HPBE_0002197301"/>
</dbReference>
<accession>A0A183GHD7</accession>
<feature type="region of interest" description="Disordered" evidence="1">
    <location>
        <begin position="91"/>
        <end position="129"/>
    </location>
</feature>
<organism evidence="3 4">
    <name type="scientific">Heligmosomoides polygyrus</name>
    <name type="common">Parasitic roundworm</name>
    <dbReference type="NCBI Taxonomy" id="6339"/>
    <lineage>
        <taxon>Eukaryota</taxon>
        <taxon>Metazoa</taxon>
        <taxon>Ecdysozoa</taxon>
        <taxon>Nematoda</taxon>
        <taxon>Chromadorea</taxon>
        <taxon>Rhabditida</taxon>
        <taxon>Rhabditina</taxon>
        <taxon>Rhabditomorpha</taxon>
        <taxon>Strongyloidea</taxon>
        <taxon>Heligmosomidae</taxon>
        <taxon>Heligmosomoides</taxon>
    </lineage>
</organism>
<dbReference type="EMBL" id="UZAH01033527">
    <property type="protein sequence ID" value="VDP29439.1"/>
    <property type="molecule type" value="Genomic_DNA"/>
</dbReference>
<gene>
    <name evidence="2" type="ORF">HPBE_LOCUS21972</name>
</gene>
<reference evidence="2 3" key="1">
    <citation type="submission" date="2018-11" db="EMBL/GenBank/DDBJ databases">
        <authorList>
            <consortium name="Pathogen Informatics"/>
        </authorList>
    </citation>
    <scope>NUCLEOTIDE SEQUENCE [LARGE SCALE GENOMIC DNA]</scope>
</reference>
<evidence type="ECO:0000313" key="3">
    <source>
        <dbReference type="Proteomes" id="UP000050761"/>
    </source>
</evidence>
<protein>
    <submittedName>
        <fullName evidence="2 4">Uncharacterized protein</fullName>
    </submittedName>
</protein>
<accession>A0A3P8G305</accession>
<evidence type="ECO:0000256" key="1">
    <source>
        <dbReference type="SAM" id="MobiDB-lite"/>
    </source>
</evidence>
<dbReference type="AlphaFoldDB" id="A0A183GHD7"/>